<dbReference type="Proteomes" id="UP000265515">
    <property type="component" value="Unassembled WGS sequence"/>
</dbReference>
<gene>
    <name evidence="2" type="ORF">CBR_g39333</name>
</gene>
<feature type="region of interest" description="Disordered" evidence="1">
    <location>
        <begin position="108"/>
        <end position="149"/>
    </location>
</feature>
<dbReference type="Gramene" id="GBG63788">
    <property type="protein sequence ID" value="GBG63788"/>
    <property type="gene ID" value="CBR_g39333"/>
</dbReference>
<comment type="caution">
    <text evidence="2">The sequence shown here is derived from an EMBL/GenBank/DDBJ whole genome shotgun (WGS) entry which is preliminary data.</text>
</comment>
<organism evidence="2 3">
    <name type="scientific">Chara braunii</name>
    <name type="common">Braun's stonewort</name>
    <dbReference type="NCBI Taxonomy" id="69332"/>
    <lineage>
        <taxon>Eukaryota</taxon>
        <taxon>Viridiplantae</taxon>
        <taxon>Streptophyta</taxon>
        <taxon>Charophyceae</taxon>
        <taxon>Charales</taxon>
        <taxon>Characeae</taxon>
        <taxon>Chara</taxon>
    </lineage>
</organism>
<evidence type="ECO:0000313" key="3">
    <source>
        <dbReference type="Proteomes" id="UP000265515"/>
    </source>
</evidence>
<protein>
    <recommendedName>
        <fullName evidence="4">Myb-like domain-containing protein</fullName>
    </recommendedName>
</protein>
<dbReference type="AlphaFoldDB" id="A0A388K171"/>
<dbReference type="EMBL" id="BFEA01000042">
    <property type="protein sequence ID" value="GBG63788.1"/>
    <property type="molecule type" value="Genomic_DNA"/>
</dbReference>
<evidence type="ECO:0000313" key="2">
    <source>
        <dbReference type="EMBL" id="GBG63788.1"/>
    </source>
</evidence>
<sequence length="214" mass="25146">MMGEDDPLMADANGQHQFMKKKERYAWVADPMASGGYPQRTVEDCRKKWTTMLSKAKLILDKCKDASGLPLYWDTDLEKQKELKEPLAFEKPLSDAMQWKVNRPSMTCDQTLSSEDLPGVGEGTPPSRRSGSEKMRSQARGTYGSKAQRRCEERCQGKLGWTTWRPTDRFGRRRWRSRHNPTAMVLTRPLLHWRRQPRMSGLRWRRRSVMWRRK</sequence>
<reference evidence="2 3" key="1">
    <citation type="journal article" date="2018" name="Cell">
        <title>The Chara Genome: Secondary Complexity and Implications for Plant Terrestrialization.</title>
        <authorList>
            <person name="Nishiyama T."/>
            <person name="Sakayama H."/>
            <person name="Vries J.D."/>
            <person name="Buschmann H."/>
            <person name="Saint-Marcoux D."/>
            <person name="Ullrich K.K."/>
            <person name="Haas F.B."/>
            <person name="Vanderstraeten L."/>
            <person name="Becker D."/>
            <person name="Lang D."/>
            <person name="Vosolsobe S."/>
            <person name="Rombauts S."/>
            <person name="Wilhelmsson P.K.I."/>
            <person name="Janitza P."/>
            <person name="Kern R."/>
            <person name="Heyl A."/>
            <person name="Rumpler F."/>
            <person name="Villalobos L.I.A.C."/>
            <person name="Clay J.M."/>
            <person name="Skokan R."/>
            <person name="Toyoda A."/>
            <person name="Suzuki Y."/>
            <person name="Kagoshima H."/>
            <person name="Schijlen E."/>
            <person name="Tajeshwar N."/>
            <person name="Catarino B."/>
            <person name="Hetherington A.J."/>
            <person name="Saltykova A."/>
            <person name="Bonnot C."/>
            <person name="Breuninger H."/>
            <person name="Symeonidi A."/>
            <person name="Radhakrishnan G.V."/>
            <person name="Van Nieuwerburgh F."/>
            <person name="Deforce D."/>
            <person name="Chang C."/>
            <person name="Karol K.G."/>
            <person name="Hedrich R."/>
            <person name="Ulvskov P."/>
            <person name="Glockner G."/>
            <person name="Delwiche C.F."/>
            <person name="Petrasek J."/>
            <person name="Van de Peer Y."/>
            <person name="Friml J."/>
            <person name="Beilby M."/>
            <person name="Dolan L."/>
            <person name="Kohara Y."/>
            <person name="Sugano S."/>
            <person name="Fujiyama A."/>
            <person name="Delaux P.-M."/>
            <person name="Quint M."/>
            <person name="TheiBen G."/>
            <person name="Hagemann M."/>
            <person name="Harholt J."/>
            <person name="Dunand C."/>
            <person name="Zachgo S."/>
            <person name="Langdale J."/>
            <person name="Maumus F."/>
            <person name="Straeten D.V.D."/>
            <person name="Gould S.B."/>
            <person name="Rensing S.A."/>
        </authorList>
    </citation>
    <scope>NUCLEOTIDE SEQUENCE [LARGE SCALE GENOMIC DNA]</scope>
    <source>
        <strain evidence="2 3">S276</strain>
    </source>
</reference>
<keyword evidence="3" id="KW-1185">Reference proteome</keyword>
<accession>A0A388K171</accession>
<name>A0A388K171_CHABU</name>
<evidence type="ECO:0008006" key="4">
    <source>
        <dbReference type="Google" id="ProtNLM"/>
    </source>
</evidence>
<proteinExistence type="predicted"/>
<evidence type="ECO:0000256" key="1">
    <source>
        <dbReference type="SAM" id="MobiDB-lite"/>
    </source>
</evidence>